<dbReference type="InterPro" id="IPR000719">
    <property type="entry name" value="Prot_kinase_dom"/>
</dbReference>
<accession>A0A2T6ZW84</accession>
<evidence type="ECO:0000313" key="3">
    <source>
        <dbReference type="EMBL" id="PUU79747.1"/>
    </source>
</evidence>
<name>A0A2T6ZW84_TUBBO</name>
<feature type="compositionally biased region" description="Polar residues" evidence="1">
    <location>
        <begin position="614"/>
        <end position="625"/>
    </location>
</feature>
<dbReference type="SMART" id="SM00220">
    <property type="entry name" value="S_TKc"/>
    <property type="match status" value="1"/>
</dbReference>
<dbReference type="Gene3D" id="1.10.510.10">
    <property type="entry name" value="Transferase(Phosphotransferase) domain 1"/>
    <property type="match status" value="1"/>
</dbReference>
<dbReference type="Proteomes" id="UP000244722">
    <property type="component" value="Unassembled WGS sequence"/>
</dbReference>
<feature type="domain" description="Protein kinase" evidence="2">
    <location>
        <begin position="1"/>
        <end position="273"/>
    </location>
</feature>
<evidence type="ECO:0000256" key="1">
    <source>
        <dbReference type="SAM" id="MobiDB-lite"/>
    </source>
</evidence>
<dbReference type="SUPFAM" id="SSF56112">
    <property type="entry name" value="Protein kinase-like (PK-like)"/>
    <property type="match status" value="1"/>
</dbReference>
<proteinExistence type="predicted"/>
<dbReference type="PANTHER" id="PTHR12984">
    <property type="entry name" value="SCY1-RELATED S/T PROTEIN KINASE-LIKE"/>
    <property type="match status" value="1"/>
</dbReference>
<dbReference type="Pfam" id="PF00069">
    <property type="entry name" value="Pkinase"/>
    <property type="match status" value="1"/>
</dbReference>
<evidence type="ECO:0000313" key="4">
    <source>
        <dbReference type="Proteomes" id="UP000244722"/>
    </source>
</evidence>
<evidence type="ECO:0000259" key="2">
    <source>
        <dbReference type="PROSITE" id="PS50011"/>
    </source>
</evidence>
<dbReference type="PANTHER" id="PTHR12984:SF3">
    <property type="entry name" value="N-TERMINAL KINASE-LIKE PROTEIN"/>
    <property type="match status" value="1"/>
</dbReference>
<dbReference type="InterPro" id="IPR051177">
    <property type="entry name" value="CIK-Related_Protein"/>
</dbReference>
<dbReference type="PROSITE" id="PS50011">
    <property type="entry name" value="PROTEIN_KINASE_DOM"/>
    <property type="match status" value="1"/>
</dbReference>
<dbReference type="GO" id="GO:0005524">
    <property type="term" value="F:ATP binding"/>
    <property type="evidence" value="ECO:0007669"/>
    <property type="project" value="InterPro"/>
</dbReference>
<dbReference type="Gene3D" id="1.25.10.10">
    <property type="entry name" value="Leucine-rich Repeat Variant"/>
    <property type="match status" value="1"/>
</dbReference>
<dbReference type="OrthoDB" id="447103at2759"/>
<dbReference type="Gene3D" id="3.30.200.20">
    <property type="entry name" value="Phosphorylase Kinase, domain 1"/>
    <property type="match status" value="1"/>
</dbReference>
<dbReference type="InterPro" id="IPR016024">
    <property type="entry name" value="ARM-type_fold"/>
</dbReference>
<dbReference type="SUPFAM" id="SSF48371">
    <property type="entry name" value="ARM repeat"/>
    <property type="match status" value="1"/>
</dbReference>
<dbReference type="AlphaFoldDB" id="A0A2T6ZW84"/>
<feature type="region of interest" description="Disordered" evidence="1">
    <location>
        <begin position="592"/>
        <end position="727"/>
    </location>
</feature>
<dbReference type="EMBL" id="NESQ01000083">
    <property type="protein sequence ID" value="PUU79747.1"/>
    <property type="molecule type" value="Genomic_DNA"/>
</dbReference>
<organism evidence="3 4">
    <name type="scientific">Tuber borchii</name>
    <name type="common">White truffle</name>
    <dbReference type="NCBI Taxonomy" id="42251"/>
    <lineage>
        <taxon>Eukaryota</taxon>
        <taxon>Fungi</taxon>
        <taxon>Dikarya</taxon>
        <taxon>Ascomycota</taxon>
        <taxon>Pezizomycotina</taxon>
        <taxon>Pezizomycetes</taxon>
        <taxon>Pezizales</taxon>
        <taxon>Tuberaceae</taxon>
        <taxon>Tuber</taxon>
    </lineage>
</organism>
<gene>
    <name evidence="3" type="ORF">B9Z19DRAFT_796591</name>
</gene>
<dbReference type="GO" id="GO:0005737">
    <property type="term" value="C:cytoplasm"/>
    <property type="evidence" value="ECO:0007669"/>
    <property type="project" value="TreeGrafter"/>
</dbReference>
<dbReference type="InterPro" id="IPR011009">
    <property type="entry name" value="Kinase-like_dom_sf"/>
</dbReference>
<reference evidence="3 4" key="1">
    <citation type="submission" date="2017-04" db="EMBL/GenBank/DDBJ databases">
        <title>Draft genome sequence of Tuber borchii Vittad., a whitish edible truffle.</title>
        <authorList>
            <consortium name="DOE Joint Genome Institute"/>
            <person name="Murat C."/>
            <person name="Kuo A."/>
            <person name="Barry K.W."/>
            <person name="Clum A."/>
            <person name="Dockter R.B."/>
            <person name="Fauchery L."/>
            <person name="Iotti M."/>
            <person name="Kohler A."/>
            <person name="Labutti K."/>
            <person name="Lindquist E.A."/>
            <person name="Lipzen A."/>
            <person name="Ohm R.A."/>
            <person name="Wang M."/>
            <person name="Grigoriev I.V."/>
            <person name="Zambonelli A."/>
            <person name="Martin F.M."/>
        </authorList>
    </citation>
    <scope>NUCLEOTIDE SEQUENCE [LARGE SCALE GENOMIC DNA]</scope>
    <source>
        <strain evidence="3 4">Tbo3840</strain>
    </source>
</reference>
<dbReference type="GO" id="GO:0004672">
    <property type="term" value="F:protein kinase activity"/>
    <property type="evidence" value="ECO:0007669"/>
    <property type="project" value="InterPro"/>
</dbReference>
<dbReference type="STRING" id="42251.A0A2T6ZW84"/>
<protein>
    <submittedName>
        <fullName evidence="3">Armadillo-type protein</fullName>
    </submittedName>
</protein>
<dbReference type="GO" id="GO:0006409">
    <property type="term" value="P:tRNA export from nucleus"/>
    <property type="evidence" value="ECO:0007669"/>
    <property type="project" value="TreeGrafter"/>
</dbReference>
<feature type="region of interest" description="Disordered" evidence="1">
    <location>
        <begin position="551"/>
        <end position="576"/>
    </location>
</feature>
<comment type="caution">
    <text evidence="3">The sequence shown here is derived from an EMBL/GenBank/DDBJ whole genome shotgun (WGS) entry which is preliminary data.</text>
</comment>
<dbReference type="InterPro" id="IPR011989">
    <property type="entry name" value="ARM-like"/>
</dbReference>
<sequence length="795" mass="86963">MDFLKSAVASAISKGPPFPYTFGDRADVDSSIWALFNGTKREDGSNCSIFSFEINDSTRSRLPLAKNALRKLRTLRHPGVVRIIDSVETDTYIYIATERITPLSWHVRREALNTETIKWGLHSIAITLKFINEEAASIHGNIRTSSIYTTESGEWKLAGFEVLSSMKDDDPITYKFGGLLPDSGRYAPPEVVKGGWDTLRNQPIHVADSWNFGTLIYEVFNAGAFTNSEQLAQAKKIPPDMVVSYKRLIQQNPKTRLSVAHFLEQGSRGRAFFDTPLIHVAQFVENMGVKNQDEREEFLRELEETGDQFPEDFFKAKVLPELLKSVEFGGGGPKVFSVVLKIGEKLSDEEWESSISPCIVRLFAVPDRATRVFLLDNLPKMIDHLPDKVVNDKVFPEMLTGFSDVAPIVREQTVKAVLVVVPKLSDRNINGDLLKYLAKTQNDEQPGIRTNTTICLGKIARNLGPNTRQKVLTAAFTRALRDPFVHARNAALLALAATADIFDENDCAVRLLPTITPSLVDKEKLVRTQANKTLEVFLQRIKTLTANYPDTAIPNPTVADSGTAAPRMGTAQTDESSWAGWAISSFTKKLSATSGEIERAASPSGLGNEPRPTSAPTVAAQTRPSLSVGARTASASTLHRKALSPATPARSSFLGDEDNENNDPDAWGDLDEEKFFDAEDSSGSTKPKPTDTKSFDEWGEPDIASMANKSKSPLPKGLTKKATAPVTTAPRIGVGRAFSNAKGNVAAARKPPGKTTGMKPIAARTKLAPAPVIKAEVKADAWDDDPGGWDDGWDI</sequence>
<feature type="region of interest" description="Disordered" evidence="1">
    <location>
        <begin position="742"/>
        <end position="762"/>
    </location>
</feature>
<feature type="compositionally biased region" description="Acidic residues" evidence="1">
    <location>
        <begin position="655"/>
        <end position="680"/>
    </location>
</feature>
<keyword evidence="4" id="KW-1185">Reference proteome</keyword>